<evidence type="ECO:0000259" key="3">
    <source>
        <dbReference type="SMART" id="SM00903"/>
    </source>
</evidence>
<proteinExistence type="inferred from homology"/>
<dbReference type="Proteomes" id="UP000544872">
    <property type="component" value="Unassembled WGS sequence"/>
</dbReference>
<accession>A0A7W9ZEL8</accession>
<dbReference type="GO" id="GO:0042602">
    <property type="term" value="F:riboflavin reductase (NADPH) activity"/>
    <property type="evidence" value="ECO:0007669"/>
    <property type="project" value="TreeGrafter"/>
</dbReference>
<dbReference type="PANTHER" id="PTHR30466:SF11">
    <property type="entry name" value="FLAVIN-DEPENDENT MONOOXYGENASE, REDUCTASE SUBUNIT HSAB"/>
    <property type="match status" value="1"/>
</dbReference>
<dbReference type="InterPro" id="IPR050268">
    <property type="entry name" value="NADH-dep_flavin_reductase"/>
</dbReference>
<keyword evidence="2" id="KW-0560">Oxidoreductase</keyword>
<name>A0A7W9ZEL8_NOVIT</name>
<evidence type="ECO:0000256" key="1">
    <source>
        <dbReference type="ARBA" id="ARBA00008898"/>
    </source>
</evidence>
<dbReference type="RefSeq" id="WP_184262891.1">
    <property type="nucleotide sequence ID" value="NZ_JACIIX010000004.1"/>
</dbReference>
<keyword evidence="5" id="KW-1185">Reference proteome</keyword>
<comment type="caution">
    <text evidence="4">The sequence shown here is derived from an EMBL/GenBank/DDBJ whole genome shotgun (WGS) entry which is preliminary data.</text>
</comment>
<sequence>MPFDERTFRKAMGCFATGVTVVTTVDAGGAPVGVTVNSFTSVSLDPPLVLFCLDKRSSALPAFSRGRFVINILREDQKEVSIAFASREGKNWSEIGWHKGTDDVPVLDHCLAHFDCSVQSVVDGGDHTIIIGRVEHLDAQAGGQPLLYYRGAYATLKDGA</sequence>
<dbReference type="Gene3D" id="2.30.110.10">
    <property type="entry name" value="Electron Transport, Fmn-binding Protein, Chain A"/>
    <property type="match status" value="1"/>
</dbReference>
<dbReference type="EMBL" id="JACIIX010000004">
    <property type="protein sequence ID" value="MBB6210082.1"/>
    <property type="molecule type" value="Genomic_DNA"/>
</dbReference>
<feature type="domain" description="Flavin reductase like" evidence="3">
    <location>
        <begin position="12"/>
        <end position="155"/>
    </location>
</feature>
<evidence type="ECO:0000313" key="4">
    <source>
        <dbReference type="EMBL" id="MBB6210082.1"/>
    </source>
</evidence>
<dbReference type="InterPro" id="IPR012349">
    <property type="entry name" value="Split_barrel_FMN-bd"/>
</dbReference>
<organism evidence="4 5">
    <name type="scientific">Novispirillum itersonii</name>
    <name type="common">Aquaspirillum itersonii</name>
    <dbReference type="NCBI Taxonomy" id="189"/>
    <lineage>
        <taxon>Bacteria</taxon>
        <taxon>Pseudomonadati</taxon>
        <taxon>Pseudomonadota</taxon>
        <taxon>Alphaproteobacteria</taxon>
        <taxon>Rhodospirillales</taxon>
        <taxon>Novispirillaceae</taxon>
        <taxon>Novispirillum</taxon>
    </lineage>
</organism>
<dbReference type="SMART" id="SM00903">
    <property type="entry name" value="Flavin_Reduct"/>
    <property type="match status" value="1"/>
</dbReference>
<comment type="similarity">
    <text evidence="1">Belongs to the non-flavoprotein flavin reductase family.</text>
</comment>
<gene>
    <name evidence="4" type="ORF">FHS48_001492</name>
</gene>
<evidence type="ECO:0000313" key="5">
    <source>
        <dbReference type="Proteomes" id="UP000544872"/>
    </source>
</evidence>
<dbReference type="GO" id="GO:0010181">
    <property type="term" value="F:FMN binding"/>
    <property type="evidence" value="ECO:0007669"/>
    <property type="project" value="InterPro"/>
</dbReference>
<dbReference type="AlphaFoldDB" id="A0A7W9ZEL8"/>
<dbReference type="InterPro" id="IPR002563">
    <property type="entry name" value="Flavin_Rdtase-like_dom"/>
</dbReference>
<protein>
    <submittedName>
        <fullName evidence="4">Flavin reductase (DIM6/NTAB) family NADH-FMN oxidoreductase RutF</fullName>
    </submittedName>
</protein>
<dbReference type="Pfam" id="PF01613">
    <property type="entry name" value="Flavin_Reduct"/>
    <property type="match status" value="1"/>
</dbReference>
<reference evidence="4 5" key="1">
    <citation type="submission" date="2020-08" db="EMBL/GenBank/DDBJ databases">
        <title>Genomic Encyclopedia of Type Strains, Phase IV (KMG-IV): sequencing the most valuable type-strain genomes for metagenomic binning, comparative biology and taxonomic classification.</title>
        <authorList>
            <person name="Goeker M."/>
        </authorList>
    </citation>
    <scope>NUCLEOTIDE SEQUENCE [LARGE SCALE GENOMIC DNA]</scope>
    <source>
        <strain evidence="4 5">DSM 11590</strain>
    </source>
</reference>
<dbReference type="PANTHER" id="PTHR30466">
    <property type="entry name" value="FLAVIN REDUCTASE"/>
    <property type="match status" value="1"/>
</dbReference>
<evidence type="ECO:0000256" key="2">
    <source>
        <dbReference type="ARBA" id="ARBA00023002"/>
    </source>
</evidence>
<dbReference type="SUPFAM" id="SSF50475">
    <property type="entry name" value="FMN-binding split barrel"/>
    <property type="match status" value="1"/>
</dbReference>